<dbReference type="PROSITE" id="PS00022">
    <property type="entry name" value="EGF_1"/>
    <property type="match status" value="1"/>
</dbReference>
<feature type="domain" description="EGF-like" evidence="4">
    <location>
        <begin position="195"/>
        <end position="227"/>
    </location>
</feature>
<keyword evidence="2" id="KW-0175">Coiled coil</keyword>
<comment type="caution">
    <text evidence="1">Lacks conserved residue(s) required for the propagation of feature annotation.</text>
</comment>
<dbReference type="InterPro" id="IPR000742">
    <property type="entry name" value="EGF"/>
</dbReference>
<dbReference type="InterPro" id="IPR002049">
    <property type="entry name" value="LE_dom"/>
</dbReference>
<evidence type="ECO:0000256" key="3">
    <source>
        <dbReference type="SAM" id="Phobius"/>
    </source>
</evidence>
<keyword evidence="3" id="KW-0812">Transmembrane</keyword>
<keyword evidence="1" id="KW-1015">Disulfide bond</keyword>
<name>A0ABM0M098_SACKO</name>
<dbReference type="RefSeq" id="XP_006813439.1">
    <property type="nucleotide sequence ID" value="XM_006813376.1"/>
</dbReference>
<evidence type="ECO:0000313" key="6">
    <source>
        <dbReference type="RefSeq" id="XP_006813439.1"/>
    </source>
</evidence>
<dbReference type="GeneID" id="102809114"/>
<dbReference type="PROSITE" id="PS01186">
    <property type="entry name" value="EGF_2"/>
    <property type="match status" value="1"/>
</dbReference>
<protein>
    <submittedName>
        <fullName evidence="6">von Willebrand factor D and EGF domain-containing protein-like</fullName>
    </submittedName>
</protein>
<organism evidence="5 6">
    <name type="scientific">Saccoglossus kowalevskii</name>
    <name type="common">Acorn worm</name>
    <dbReference type="NCBI Taxonomy" id="10224"/>
    <lineage>
        <taxon>Eukaryota</taxon>
        <taxon>Metazoa</taxon>
        <taxon>Hemichordata</taxon>
        <taxon>Enteropneusta</taxon>
        <taxon>Harrimaniidae</taxon>
        <taxon>Saccoglossus</taxon>
    </lineage>
</organism>
<gene>
    <name evidence="6" type="primary">LOC102809114</name>
</gene>
<proteinExistence type="predicted"/>
<evidence type="ECO:0000313" key="5">
    <source>
        <dbReference type="Proteomes" id="UP000694865"/>
    </source>
</evidence>
<evidence type="ECO:0000259" key="4">
    <source>
        <dbReference type="PROSITE" id="PS50026"/>
    </source>
</evidence>
<keyword evidence="3" id="KW-1133">Transmembrane helix</keyword>
<dbReference type="Pfam" id="PF23106">
    <property type="entry name" value="EGF_Teneurin"/>
    <property type="match status" value="1"/>
</dbReference>
<dbReference type="InterPro" id="IPR058727">
    <property type="entry name" value="Helical_Vwde"/>
</dbReference>
<dbReference type="Gene3D" id="2.60.120.260">
    <property type="entry name" value="Galactose-binding domain-like"/>
    <property type="match status" value="1"/>
</dbReference>
<feature type="disulfide bond" evidence="1">
    <location>
        <begin position="199"/>
        <end position="209"/>
    </location>
</feature>
<evidence type="ECO:0000256" key="2">
    <source>
        <dbReference type="SAM" id="Coils"/>
    </source>
</evidence>
<dbReference type="CDD" id="cd00055">
    <property type="entry name" value="EGF_Lam"/>
    <property type="match status" value="1"/>
</dbReference>
<keyword evidence="3" id="KW-0472">Membrane</keyword>
<dbReference type="Pfam" id="PF26129">
    <property type="entry name" value="Vwde"/>
    <property type="match status" value="1"/>
</dbReference>
<accession>A0ABM0M098</accession>
<keyword evidence="5" id="KW-1185">Reference proteome</keyword>
<feature type="coiled-coil region" evidence="2">
    <location>
        <begin position="117"/>
        <end position="144"/>
    </location>
</feature>
<dbReference type="PROSITE" id="PS50026">
    <property type="entry name" value="EGF_3"/>
    <property type="match status" value="1"/>
</dbReference>
<feature type="disulfide bond" evidence="1">
    <location>
        <begin position="217"/>
        <end position="226"/>
    </location>
</feature>
<reference evidence="6" key="1">
    <citation type="submission" date="2025-08" db="UniProtKB">
        <authorList>
            <consortium name="RefSeq"/>
        </authorList>
    </citation>
    <scope>IDENTIFICATION</scope>
    <source>
        <tissue evidence="6">Testes</tissue>
    </source>
</reference>
<dbReference type="Proteomes" id="UP000694865">
    <property type="component" value="Unplaced"/>
</dbReference>
<evidence type="ECO:0000256" key="1">
    <source>
        <dbReference type="PROSITE-ProRule" id="PRU00076"/>
    </source>
</evidence>
<keyword evidence="1" id="KW-0245">EGF-like domain</keyword>
<feature type="transmembrane region" description="Helical" evidence="3">
    <location>
        <begin position="399"/>
        <end position="421"/>
    </location>
</feature>
<sequence length="461" mass="50837">MQNEEKLIKGQSLFDNAWDYDTKYSFLYPKCKCLKDPLVDTEVSIQCEHKSVKGNQPIACSLDDNKRSVDSAYNDYELFDPEQFELPEEEDDLVPVVIAWPTPSNITEEEARQKCLLVIYESNIANYCEELEELRDTIDQTLQDCVADIQLADSFFAVDSARTTMENACQVTVSKNTSLWEENEEGELAPPASVMTAVCPSHCSGNGNCTMEGKCICKHGFTGPGCSIETGKPPEMFGFVGSSICDVRKRPCERISVDVAGIINSDNLTCHVREMQFTNGKWIETGESFKAIGVYAGAYTLFCYLPVSRVRRQVVSPVDEGSSTHGMRISVSNDGTVESNGTLFVTYDSLCLNCSTSEDCQQKDNTCLISDSSCDTSEVELTTSDVAIHPDESDTNNIWLLPLSIGLFIAIAAVVTVGVLLKKYIVKKKKNTSVYPLHETCGESNDMKADPDVLVGGGKRK</sequence>